<reference evidence="2" key="1">
    <citation type="submission" date="2018-02" db="EMBL/GenBank/DDBJ databases">
        <title>Genome sequence of Desulfocucumis palustris strain NAW-5.</title>
        <authorList>
            <person name="Watanabe M."/>
            <person name="Kojima H."/>
            <person name="Fukui M."/>
        </authorList>
    </citation>
    <scope>NUCLEOTIDE SEQUENCE [LARGE SCALE GENOMIC DNA]</scope>
    <source>
        <strain evidence="2">NAW-5</strain>
    </source>
</reference>
<dbReference type="Pfam" id="PF11553">
    <property type="entry name" value="DUF3231"/>
    <property type="match status" value="1"/>
</dbReference>
<proteinExistence type="predicted"/>
<dbReference type="Proteomes" id="UP000239549">
    <property type="component" value="Unassembled WGS sequence"/>
</dbReference>
<comment type="caution">
    <text evidence="1">The sequence shown here is derived from an EMBL/GenBank/DDBJ whole genome shotgun (WGS) entry which is preliminary data.</text>
</comment>
<name>A0A2L2X8K8_9FIRM</name>
<dbReference type="OrthoDB" id="1934429at2"/>
<organism evidence="1 2">
    <name type="scientific">Desulfocucumis palustris</name>
    <dbReference type="NCBI Taxonomy" id="1898651"/>
    <lineage>
        <taxon>Bacteria</taxon>
        <taxon>Bacillati</taxon>
        <taxon>Bacillota</taxon>
        <taxon>Clostridia</taxon>
        <taxon>Eubacteriales</taxon>
        <taxon>Desulfocucumaceae</taxon>
        <taxon>Desulfocucumis</taxon>
    </lineage>
</organism>
<protein>
    <submittedName>
        <fullName evidence="1">Uncharacterized protein</fullName>
    </submittedName>
</protein>
<dbReference type="Gene3D" id="1.20.1260.10">
    <property type="match status" value="1"/>
</dbReference>
<dbReference type="AlphaFoldDB" id="A0A2L2X8K8"/>
<dbReference type="InterPro" id="IPR012347">
    <property type="entry name" value="Ferritin-like"/>
</dbReference>
<evidence type="ECO:0000313" key="2">
    <source>
        <dbReference type="Proteomes" id="UP000239549"/>
    </source>
</evidence>
<dbReference type="InterPro" id="IPR021617">
    <property type="entry name" value="DUF3231"/>
</dbReference>
<evidence type="ECO:0000313" key="1">
    <source>
        <dbReference type="EMBL" id="GBF32340.1"/>
    </source>
</evidence>
<sequence>MELKNSLNMGMETLIIPHIEKIQSFMHKEGLEVPAVPPRKNLDIIGKQIEPNTYIQDDGIVNSIREIYKFGLTLYMRGLSESTRDDIRQLVWQILSDDYKGYDAMVKMDRKNNWLISPPTI</sequence>
<dbReference type="EMBL" id="BFAV01000025">
    <property type="protein sequence ID" value="GBF32340.1"/>
    <property type="molecule type" value="Genomic_DNA"/>
</dbReference>
<gene>
    <name evidence="1" type="ORF">DCCM_0534</name>
</gene>
<accession>A0A2L2X8K8</accession>
<keyword evidence="2" id="KW-1185">Reference proteome</keyword>